<dbReference type="Proteomes" id="UP000198569">
    <property type="component" value="Unassembled WGS sequence"/>
</dbReference>
<dbReference type="InterPro" id="IPR012349">
    <property type="entry name" value="Split_barrel_FMN-bd"/>
</dbReference>
<sequence length="223" mass="25626">MFTPDIYKNENQEEIRTFLIQNSFGILVNQTDGKLCATHIPLELDTNKEGKEILLGHISKENPQWKGFTDSDQVLAIFSGPHSYISSSWYDHENVPTWNYIAVHVYGKIKVIEGEAVTDSLKKLVDKYEQNSDYPVRVENLSQKTMMQTRGIVAFEIEIQDIQSTKKMSQNRNDLDHENIVLELEKTKNEQSIAVANEMKKMQKVIEINMLIIGNCELPLHSI</sequence>
<keyword evidence="2" id="KW-1185">Reference proteome</keyword>
<evidence type="ECO:0000313" key="2">
    <source>
        <dbReference type="Proteomes" id="UP000198569"/>
    </source>
</evidence>
<name>A0A1H2W8D2_9FLAO</name>
<dbReference type="RefSeq" id="WP_091430757.1">
    <property type="nucleotide sequence ID" value="NZ_FNMV01000004.1"/>
</dbReference>
<dbReference type="PANTHER" id="PTHR35802:SF1">
    <property type="entry name" value="PROTEASE SYNTHASE AND SPORULATION PROTEIN PAI 2"/>
    <property type="match status" value="1"/>
</dbReference>
<dbReference type="PIRSF" id="PIRSF010372">
    <property type="entry name" value="PaiB"/>
    <property type="match status" value="1"/>
</dbReference>
<reference evidence="2" key="1">
    <citation type="submission" date="2016-10" db="EMBL/GenBank/DDBJ databases">
        <authorList>
            <person name="Varghese N."/>
            <person name="Submissions S."/>
        </authorList>
    </citation>
    <scope>NUCLEOTIDE SEQUENCE [LARGE SCALE GENOMIC DNA]</scope>
    <source>
        <strain evidence="2">DSM 15718</strain>
    </source>
</reference>
<dbReference type="Pfam" id="PF04299">
    <property type="entry name" value="FMN_bind_2"/>
    <property type="match status" value="1"/>
</dbReference>
<dbReference type="EMBL" id="FNMV01000004">
    <property type="protein sequence ID" value="SDW76299.1"/>
    <property type="molecule type" value="Genomic_DNA"/>
</dbReference>
<dbReference type="SUPFAM" id="SSF50475">
    <property type="entry name" value="FMN-binding split barrel"/>
    <property type="match status" value="1"/>
</dbReference>
<protein>
    <submittedName>
        <fullName evidence="1">Negative transcriptional regulator, PaiB family</fullName>
    </submittedName>
</protein>
<dbReference type="AlphaFoldDB" id="A0A1H2W8D2"/>
<dbReference type="Gene3D" id="2.30.110.10">
    <property type="entry name" value="Electron Transport, Fmn-binding Protein, Chain A"/>
    <property type="match status" value="1"/>
</dbReference>
<evidence type="ECO:0000313" key="1">
    <source>
        <dbReference type="EMBL" id="SDW76299.1"/>
    </source>
</evidence>
<dbReference type="PANTHER" id="PTHR35802">
    <property type="entry name" value="PROTEASE SYNTHASE AND SPORULATION PROTEIN PAI 2"/>
    <property type="match status" value="1"/>
</dbReference>
<accession>A0A1H2W8D2</accession>
<gene>
    <name evidence="1" type="ORF">SAMN05444338_104241</name>
</gene>
<dbReference type="STRING" id="229203.SAMN05444338_104241"/>
<proteinExistence type="predicted"/>
<organism evidence="1 2">
    <name type="scientific">Flavobacterium degerlachei</name>
    <dbReference type="NCBI Taxonomy" id="229203"/>
    <lineage>
        <taxon>Bacteria</taxon>
        <taxon>Pseudomonadati</taxon>
        <taxon>Bacteroidota</taxon>
        <taxon>Flavobacteriia</taxon>
        <taxon>Flavobacteriales</taxon>
        <taxon>Flavobacteriaceae</taxon>
        <taxon>Flavobacterium</taxon>
    </lineage>
</organism>
<dbReference type="InterPro" id="IPR007396">
    <property type="entry name" value="TR_PAI2-type"/>
</dbReference>
<dbReference type="OrthoDB" id="9794948at2"/>